<dbReference type="Proteomes" id="UP000501690">
    <property type="component" value="Linkage Group LG11"/>
</dbReference>
<evidence type="ECO:0000313" key="2">
    <source>
        <dbReference type="Proteomes" id="UP000501690"/>
    </source>
</evidence>
<accession>A0A4D6NPU7</accession>
<protein>
    <submittedName>
        <fullName evidence="1">Uncharacterized protein</fullName>
    </submittedName>
</protein>
<organism evidence="1 2">
    <name type="scientific">Vigna unguiculata</name>
    <name type="common">Cowpea</name>
    <dbReference type="NCBI Taxonomy" id="3917"/>
    <lineage>
        <taxon>Eukaryota</taxon>
        <taxon>Viridiplantae</taxon>
        <taxon>Streptophyta</taxon>
        <taxon>Embryophyta</taxon>
        <taxon>Tracheophyta</taxon>
        <taxon>Spermatophyta</taxon>
        <taxon>Magnoliopsida</taxon>
        <taxon>eudicotyledons</taxon>
        <taxon>Gunneridae</taxon>
        <taxon>Pentapetalae</taxon>
        <taxon>rosids</taxon>
        <taxon>fabids</taxon>
        <taxon>Fabales</taxon>
        <taxon>Fabaceae</taxon>
        <taxon>Papilionoideae</taxon>
        <taxon>50 kb inversion clade</taxon>
        <taxon>NPAAA clade</taxon>
        <taxon>indigoferoid/millettioid clade</taxon>
        <taxon>Phaseoleae</taxon>
        <taxon>Vigna</taxon>
    </lineage>
</organism>
<sequence length="77" mass="8618">MTAAMLLDARLVRVFKLLRCWLCSRMVHGSGEIHGERRRVTGAMLKVQATVVEADEGMTTSLEAPSRRITRSMSRGE</sequence>
<keyword evidence="2" id="KW-1185">Reference proteome</keyword>
<proteinExistence type="predicted"/>
<name>A0A4D6NPU7_VIGUN</name>
<gene>
    <name evidence="1" type="ORF">DEO72_LG11g1562</name>
</gene>
<dbReference type="AlphaFoldDB" id="A0A4D6NPU7"/>
<evidence type="ECO:0000313" key="1">
    <source>
        <dbReference type="EMBL" id="QCE14559.1"/>
    </source>
</evidence>
<dbReference type="EMBL" id="CP039355">
    <property type="protein sequence ID" value="QCE14559.1"/>
    <property type="molecule type" value="Genomic_DNA"/>
</dbReference>
<reference evidence="1 2" key="1">
    <citation type="submission" date="2019-04" db="EMBL/GenBank/DDBJ databases">
        <title>An improved genome assembly and genetic linkage map for asparagus bean, Vigna unguiculata ssp. sesquipedialis.</title>
        <authorList>
            <person name="Xia Q."/>
            <person name="Zhang R."/>
            <person name="Dong Y."/>
        </authorList>
    </citation>
    <scope>NUCLEOTIDE SEQUENCE [LARGE SCALE GENOMIC DNA]</scope>
    <source>
        <tissue evidence="1">Leaf</tissue>
    </source>
</reference>